<evidence type="ECO:0000313" key="1">
    <source>
        <dbReference type="EMBL" id="KAI4462269.1"/>
    </source>
</evidence>
<proteinExistence type="predicted"/>
<comment type="caution">
    <text evidence="1">The sequence shown here is derived from an EMBL/GenBank/DDBJ whole genome shotgun (WGS) entry which is preliminary data.</text>
</comment>
<dbReference type="EMBL" id="CM043019">
    <property type="protein sequence ID" value="KAI4462269.1"/>
    <property type="molecule type" value="Genomic_DNA"/>
</dbReference>
<sequence>MVIEKSNFSANPLEQFILLGKGAKGAACLELINQVLETPGIYVFGELLDMPSIKEVENSPNKKYWNTLNLFAYGTYSDYIQNKNNYLQLTPNQTKKLQHLTIVTLATKSKCIPYTNLLKELDIKNVRDLEDLIIEAIYADIIHGKLDQKNSQLEVDSAIGRDIRTEDIDVIVTCLEDWCSACEGVLSCVETQIHRANSEKNKNVQRKGDIEQEINNIKKTLKTQLQERAEGTEEAMVTDSREASSSGEKGKKPSKVKGIRSGGKFWLKS</sequence>
<gene>
    <name evidence="1" type="ORF">MML48_5g00005920</name>
</gene>
<organism evidence="1 2">
    <name type="scientific">Holotrichia oblita</name>
    <name type="common">Chafer beetle</name>
    <dbReference type="NCBI Taxonomy" id="644536"/>
    <lineage>
        <taxon>Eukaryota</taxon>
        <taxon>Metazoa</taxon>
        <taxon>Ecdysozoa</taxon>
        <taxon>Arthropoda</taxon>
        <taxon>Hexapoda</taxon>
        <taxon>Insecta</taxon>
        <taxon>Pterygota</taxon>
        <taxon>Neoptera</taxon>
        <taxon>Endopterygota</taxon>
        <taxon>Coleoptera</taxon>
        <taxon>Polyphaga</taxon>
        <taxon>Scarabaeiformia</taxon>
        <taxon>Scarabaeidae</taxon>
        <taxon>Melolonthinae</taxon>
        <taxon>Holotrichia</taxon>
    </lineage>
</organism>
<evidence type="ECO:0000313" key="2">
    <source>
        <dbReference type="Proteomes" id="UP001056778"/>
    </source>
</evidence>
<protein>
    <submittedName>
        <fullName evidence="1">Cop9 signalosome complex subunit 7/dendritic cell protein ga17</fullName>
    </submittedName>
</protein>
<keyword evidence="2" id="KW-1185">Reference proteome</keyword>
<name>A0ACB9T642_HOLOL</name>
<reference evidence="1" key="1">
    <citation type="submission" date="2022-04" db="EMBL/GenBank/DDBJ databases">
        <title>Chromosome-scale genome assembly of Holotrichia oblita Faldermann.</title>
        <authorList>
            <person name="Rongchong L."/>
        </authorList>
    </citation>
    <scope>NUCLEOTIDE SEQUENCE</scope>
    <source>
        <strain evidence="1">81SQS9</strain>
    </source>
</reference>
<dbReference type="Proteomes" id="UP001056778">
    <property type="component" value="Chromosome 5"/>
</dbReference>
<accession>A0ACB9T642</accession>